<feature type="compositionally biased region" description="Basic and acidic residues" evidence="1">
    <location>
        <begin position="43"/>
        <end position="69"/>
    </location>
</feature>
<name>A0ABY3T551_9GAMM</name>
<protein>
    <submittedName>
        <fullName evidence="2">Uncharacterized protein</fullName>
    </submittedName>
</protein>
<accession>A0ABY3T551</accession>
<evidence type="ECO:0000313" key="3">
    <source>
        <dbReference type="Proteomes" id="UP001054801"/>
    </source>
</evidence>
<evidence type="ECO:0000313" key="2">
    <source>
        <dbReference type="EMBL" id="UJS26425.1"/>
    </source>
</evidence>
<keyword evidence="3" id="KW-1185">Reference proteome</keyword>
<dbReference type="EMBL" id="CP091244">
    <property type="protein sequence ID" value="UJS26425.1"/>
    <property type="molecule type" value="Genomic_DNA"/>
</dbReference>
<sequence length="69" mass="7399">MKSPCGWPPTQPEGQAASSNGTGCFKDLLPAQASSQGRVEGATPHRETLPADTTHDSHRQARPPHPEVW</sequence>
<proteinExistence type="predicted"/>
<dbReference type="Proteomes" id="UP001054801">
    <property type="component" value="Chromosome"/>
</dbReference>
<evidence type="ECO:0000256" key="1">
    <source>
        <dbReference type="SAM" id="MobiDB-lite"/>
    </source>
</evidence>
<gene>
    <name evidence="2" type="ORF">L2Y54_10390</name>
</gene>
<organism evidence="2 3">
    <name type="scientific">Thiothrix winogradskyi</name>
    <dbReference type="NCBI Taxonomy" id="96472"/>
    <lineage>
        <taxon>Bacteria</taxon>
        <taxon>Pseudomonadati</taxon>
        <taxon>Pseudomonadota</taxon>
        <taxon>Gammaproteobacteria</taxon>
        <taxon>Thiotrichales</taxon>
        <taxon>Thiotrichaceae</taxon>
        <taxon>Thiothrix</taxon>
    </lineage>
</organism>
<feature type="compositionally biased region" description="Pro residues" evidence="1">
    <location>
        <begin position="1"/>
        <end position="11"/>
    </location>
</feature>
<reference evidence="2" key="1">
    <citation type="journal article" date="2022" name="Microorganisms">
        <title>Two New Species of Filamentous Sulfur Bacteria of the Genus Thiothrix, Thiothrix winogradskyi sp. nov. and 'Candidatus Thiothrix sulfatifontis' sp. nov.</title>
        <authorList>
            <person name="Ravin N.V."/>
            <person name="Rossetti S."/>
            <person name="Beletsky A.V."/>
            <person name="Kadnikov V.V."/>
            <person name="Rudenko T.S."/>
            <person name="Smolyakov D.D."/>
            <person name="Moskvitina M.I."/>
            <person name="Gureeva M.V."/>
            <person name="Mardanov A.V."/>
            <person name="Grabovich M.Y."/>
        </authorList>
    </citation>
    <scope>NUCLEOTIDE SEQUENCE</scope>
    <source>
        <strain evidence="2">CT3</strain>
    </source>
</reference>
<feature type="compositionally biased region" description="Polar residues" evidence="1">
    <location>
        <begin position="12"/>
        <end position="22"/>
    </location>
</feature>
<dbReference type="RefSeq" id="WP_236501818.1">
    <property type="nucleotide sequence ID" value="NZ_CP091244.1"/>
</dbReference>
<feature type="region of interest" description="Disordered" evidence="1">
    <location>
        <begin position="1"/>
        <end position="69"/>
    </location>
</feature>